<feature type="region of interest" description="Disordered" evidence="1">
    <location>
        <begin position="115"/>
        <end position="136"/>
    </location>
</feature>
<sequence length="136" mass="14430">MTGQPHRRKRTWFGIAALLLAALAVAAMPLAHAAHGLDHEAHAADAADHHHHEHDHAQHDGADCDESDPAHLLHELMECDCLLCKAGQASAILPDPLSARLAAAVVARLPVAPRAETRSDHALRPPTRAPPALNAS</sequence>
<dbReference type="Pfam" id="PF11162">
    <property type="entry name" value="DUF2946"/>
    <property type="match status" value="1"/>
</dbReference>
<dbReference type="RefSeq" id="WP_091643210.1">
    <property type="nucleotide sequence ID" value="NZ_FOEG01000004.1"/>
</dbReference>
<evidence type="ECO:0000256" key="2">
    <source>
        <dbReference type="SAM" id="SignalP"/>
    </source>
</evidence>
<dbReference type="AlphaFoldDB" id="A0A1H8TDT7"/>
<dbReference type="PROSITE" id="PS51318">
    <property type="entry name" value="TAT"/>
    <property type="match status" value="1"/>
</dbReference>
<reference evidence="3 4" key="1">
    <citation type="submission" date="2016-10" db="EMBL/GenBank/DDBJ databases">
        <authorList>
            <person name="de Groot N.N."/>
        </authorList>
    </citation>
    <scope>NUCLEOTIDE SEQUENCE [LARGE SCALE GENOMIC DNA]</scope>
    <source>
        <strain evidence="3 4">CGMCC 1.6291</strain>
    </source>
</reference>
<evidence type="ECO:0000313" key="3">
    <source>
        <dbReference type="EMBL" id="SEO88985.1"/>
    </source>
</evidence>
<dbReference type="STRING" id="406100.SAMN04488052_10484"/>
<gene>
    <name evidence="3" type="ORF">SAMN04488052_10484</name>
</gene>
<organism evidence="3 4">
    <name type="scientific">Aquisalimonas asiatica</name>
    <dbReference type="NCBI Taxonomy" id="406100"/>
    <lineage>
        <taxon>Bacteria</taxon>
        <taxon>Pseudomonadati</taxon>
        <taxon>Pseudomonadota</taxon>
        <taxon>Gammaproteobacteria</taxon>
        <taxon>Chromatiales</taxon>
        <taxon>Ectothiorhodospiraceae</taxon>
        <taxon>Aquisalimonas</taxon>
    </lineage>
</organism>
<feature type="chain" id="PRO_5011571227" description="DUF2946 domain-containing protein" evidence="2">
    <location>
        <begin position="34"/>
        <end position="136"/>
    </location>
</feature>
<evidence type="ECO:0000256" key="1">
    <source>
        <dbReference type="SAM" id="MobiDB-lite"/>
    </source>
</evidence>
<evidence type="ECO:0008006" key="5">
    <source>
        <dbReference type="Google" id="ProtNLM"/>
    </source>
</evidence>
<feature type="compositionally biased region" description="Low complexity" evidence="1">
    <location>
        <begin position="124"/>
        <end position="136"/>
    </location>
</feature>
<dbReference type="InterPro" id="IPR021333">
    <property type="entry name" value="DUF2946"/>
</dbReference>
<accession>A0A1H8TDT7</accession>
<evidence type="ECO:0000313" key="4">
    <source>
        <dbReference type="Proteomes" id="UP000199657"/>
    </source>
</evidence>
<proteinExistence type="predicted"/>
<keyword evidence="4" id="KW-1185">Reference proteome</keyword>
<dbReference type="EMBL" id="FOEG01000004">
    <property type="protein sequence ID" value="SEO88985.1"/>
    <property type="molecule type" value="Genomic_DNA"/>
</dbReference>
<dbReference type="InterPro" id="IPR006311">
    <property type="entry name" value="TAT_signal"/>
</dbReference>
<feature type="signal peptide" evidence="2">
    <location>
        <begin position="1"/>
        <end position="33"/>
    </location>
</feature>
<keyword evidence="2" id="KW-0732">Signal</keyword>
<protein>
    <recommendedName>
        <fullName evidence="5">DUF2946 domain-containing protein</fullName>
    </recommendedName>
</protein>
<name>A0A1H8TDT7_9GAMM</name>
<feature type="region of interest" description="Disordered" evidence="1">
    <location>
        <begin position="42"/>
        <end position="64"/>
    </location>
</feature>
<dbReference type="Proteomes" id="UP000199657">
    <property type="component" value="Unassembled WGS sequence"/>
</dbReference>